<dbReference type="HOGENOM" id="CLU_1240682_0_0_1"/>
<organism evidence="1 2">
    <name type="scientific">Pycnoporus cinnabarinus</name>
    <name type="common">Cinnabar-red polypore</name>
    <name type="synonym">Trametes cinnabarina</name>
    <dbReference type="NCBI Taxonomy" id="5643"/>
    <lineage>
        <taxon>Eukaryota</taxon>
        <taxon>Fungi</taxon>
        <taxon>Dikarya</taxon>
        <taxon>Basidiomycota</taxon>
        <taxon>Agaricomycotina</taxon>
        <taxon>Agaricomycetes</taxon>
        <taxon>Polyporales</taxon>
        <taxon>Polyporaceae</taxon>
        <taxon>Trametes</taxon>
    </lineage>
</organism>
<accession>A0A060SHC3</accession>
<dbReference type="AlphaFoldDB" id="A0A060SHC3"/>
<evidence type="ECO:0000313" key="1">
    <source>
        <dbReference type="EMBL" id="CDO71788.1"/>
    </source>
</evidence>
<protein>
    <submittedName>
        <fullName evidence="1">Uncharacterized protein</fullName>
    </submittedName>
</protein>
<name>A0A060SHC3_PYCCI</name>
<dbReference type="Proteomes" id="UP000029665">
    <property type="component" value="Unassembled WGS sequence"/>
</dbReference>
<sequence length="223" mass="25107">MASFWDELRAHVPGVRTMTLVIPAGRNCISDFWHHRVPQKLSGSSLAALRVILYIDFSQPSQLQVASYPITPDARSEERARNMARRRKILNAFLKKLFKALPALTIVAIADTGGPVPTCGTWKQHRPCMDYDSSTDKPRDKYLVTCGRGAVTRRRPWDELDRTQTQFQWWCRGKHAGRPVRVSEEDGERIHTLAESAEIQPGGASSAMEEVQRLIASLNLNLG</sequence>
<reference evidence="1" key="1">
    <citation type="submission" date="2014-01" db="EMBL/GenBank/DDBJ databases">
        <title>The genome of the white-rot fungus Pycnoporus cinnabarinus: a basidiomycete model with a versatile arsenal for lignocellulosic biomass breakdown.</title>
        <authorList>
            <person name="Levasseur A."/>
            <person name="Lomascolo A."/>
            <person name="Ruiz-Duenas F.J."/>
            <person name="Uzan E."/>
            <person name="Piumi F."/>
            <person name="Kues U."/>
            <person name="Ram A.F.J."/>
            <person name="Murat C."/>
            <person name="Haon M."/>
            <person name="Benoit I."/>
            <person name="Arfi Y."/>
            <person name="Chevret D."/>
            <person name="Drula E."/>
            <person name="Kwon M.J."/>
            <person name="Gouret P."/>
            <person name="Lesage-Meessen L."/>
            <person name="Lombard V."/>
            <person name="Mariette J."/>
            <person name="Noirot C."/>
            <person name="Park J."/>
            <person name="Patyshakuliyeva A."/>
            <person name="Wieneger R.A.B."/>
            <person name="Wosten H.A.B."/>
            <person name="Martin F."/>
            <person name="Coutinho P.M."/>
            <person name="de Vries R."/>
            <person name="Martinez A.T."/>
            <person name="Klopp C."/>
            <person name="Pontarotti P."/>
            <person name="Henrissat B."/>
            <person name="Record E."/>
        </authorList>
    </citation>
    <scope>NUCLEOTIDE SEQUENCE [LARGE SCALE GENOMIC DNA]</scope>
    <source>
        <strain evidence="1">BRFM137</strain>
    </source>
</reference>
<dbReference type="EMBL" id="CCBP010000107">
    <property type="protein sequence ID" value="CDO71788.1"/>
    <property type="molecule type" value="Genomic_DNA"/>
</dbReference>
<keyword evidence="2" id="KW-1185">Reference proteome</keyword>
<evidence type="ECO:0000313" key="2">
    <source>
        <dbReference type="Proteomes" id="UP000029665"/>
    </source>
</evidence>
<proteinExistence type="predicted"/>
<gene>
    <name evidence="1" type="ORF">BN946_scf184939.g12</name>
</gene>
<comment type="caution">
    <text evidence="1">The sequence shown here is derived from an EMBL/GenBank/DDBJ whole genome shotgun (WGS) entry which is preliminary data.</text>
</comment>